<dbReference type="InterPro" id="IPR011856">
    <property type="entry name" value="tRNA_endonuc-like_dom_sf"/>
</dbReference>
<reference evidence="1 2" key="1">
    <citation type="submission" date="2017-09" db="EMBL/GenBank/DDBJ databases">
        <title>Depth-based differentiation of microbial function through sediment-hosted aquifers and enrichment of novel symbionts in the deep terrestrial subsurface.</title>
        <authorList>
            <person name="Probst A.J."/>
            <person name="Ladd B."/>
            <person name="Jarett J.K."/>
            <person name="Geller-Mcgrath D.E."/>
            <person name="Sieber C.M."/>
            <person name="Emerson J.B."/>
            <person name="Anantharaman K."/>
            <person name="Thomas B.C."/>
            <person name="Malmstrom R."/>
            <person name="Stieglmeier M."/>
            <person name="Klingl A."/>
            <person name="Woyke T."/>
            <person name="Ryan C.M."/>
            <person name="Banfield J.F."/>
        </authorList>
    </citation>
    <scope>NUCLEOTIDE SEQUENCE [LARGE SCALE GENOMIC DNA]</scope>
    <source>
        <strain evidence="1">CG_4_10_14_0_8_um_filter_42_10</strain>
    </source>
</reference>
<organism evidence="1 2">
    <name type="scientific">Candidatus Kerfeldbacteria bacterium CG_4_10_14_0_8_um_filter_42_10</name>
    <dbReference type="NCBI Taxonomy" id="2014248"/>
    <lineage>
        <taxon>Bacteria</taxon>
        <taxon>Candidatus Kerfeldiibacteriota</taxon>
    </lineage>
</organism>
<evidence type="ECO:0000313" key="1">
    <source>
        <dbReference type="EMBL" id="PIY95826.1"/>
    </source>
</evidence>
<dbReference type="EMBL" id="PFMD01000066">
    <property type="protein sequence ID" value="PIY95826.1"/>
    <property type="molecule type" value="Genomic_DNA"/>
</dbReference>
<proteinExistence type="predicted"/>
<sequence length="99" mass="11066">MKDTPENCEKQGIKKLVQNLGGYLYTNGAGLGRKRGLPDITVLIKGVVIQVEVKGPKGTQSPEQKEFQMLWEVCGGNYFCGTLEGFCDYLQKKRLLKIQ</sequence>
<dbReference type="Gene3D" id="3.40.1350.10">
    <property type="match status" value="1"/>
</dbReference>
<accession>A0A2M7RHI2</accession>
<evidence type="ECO:0000313" key="2">
    <source>
        <dbReference type="Proteomes" id="UP000230779"/>
    </source>
</evidence>
<dbReference type="AlphaFoldDB" id="A0A2M7RHI2"/>
<dbReference type="GO" id="GO:0003676">
    <property type="term" value="F:nucleic acid binding"/>
    <property type="evidence" value="ECO:0007669"/>
    <property type="project" value="InterPro"/>
</dbReference>
<name>A0A2M7RHI2_9BACT</name>
<dbReference type="Proteomes" id="UP000230779">
    <property type="component" value="Unassembled WGS sequence"/>
</dbReference>
<protein>
    <recommendedName>
        <fullName evidence="3">VRR-NUC domain-containing protein</fullName>
    </recommendedName>
</protein>
<comment type="caution">
    <text evidence="1">The sequence shown here is derived from an EMBL/GenBank/DDBJ whole genome shotgun (WGS) entry which is preliminary data.</text>
</comment>
<gene>
    <name evidence="1" type="ORF">COY66_05835</name>
</gene>
<evidence type="ECO:0008006" key="3">
    <source>
        <dbReference type="Google" id="ProtNLM"/>
    </source>
</evidence>